<gene>
    <name evidence="1" type="ORF">SAMN04487966_10161</name>
</gene>
<dbReference type="InterPro" id="IPR036689">
    <property type="entry name" value="ESAT-6-like_sf"/>
</dbReference>
<organism evidence="1 2">
    <name type="scientific">Micrococcus terreus</name>
    <dbReference type="NCBI Taxonomy" id="574650"/>
    <lineage>
        <taxon>Bacteria</taxon>
        <taxon>Bacillati</taxon>
        <taxon>Actinomycetota</taxon>
        <taxon>Actinomycetes</taxon>
        <taxon>Micrococcales</taxon>
        <taxon>Micrococcaceae</taxon>
        <taxon>Micrococcus</taxon>
    </lineage>
</organism>
<dbReference type="AlphaFoldDB" id="A0A1I7MDR7"/>
<dbReference type="RefSeq" id="WP_091692719.1">
    <property type="nucleotide sequence ID" value="NZ_FPCG01000001.1"/>
</dbReference>
<evidence type="ECO:0000313" key="2">
    <source>
        <dbReference type="Proteomes" id="UP000198881"/>
    </source>
</evidence>
<dbReference type="SUPFAM" id="SSF140453">
    <property type="entry name" value="EsxAB dimer-like"/>
    <property type="match status" value="1"/>
</dbReference>
<dbReference type="Proteomes" id="UP000198881">
    <property type="component" value="Unassembled WGS sequence"/>
</dbReference>
<reference evidence="1 2" key="1">
    <citation type="submission" date="2016-10" db="EMBL/GenBank/DDBJ databases">
        <authorList>
            <person name="de Groot N.N."/>
        </authorList>
    </citation>
    <scope>NUCLEOTIDE SEQUENCE [LARGE SCALE GENOMIC DNA]</scope>
    <source>
        <strain evidence="1 2">CGMCC 1.7054</strain>
    </source>
</reference>
<accession>A0A1I7MDR7</accession>
<dbReference type="STRING" id="574650.SAMN04487966_10161"/>
<name>A0A1I7MDR7_9MICC</name>
<keyword evidence="2" id="KW-1185">Reference proteome</keyword>
<evidence type="ECO:0000313" key="1">
    <source>
        <dbReference type="EMBL" id="SFV20048.1"/>
    </source>
</evidence>
<dbReference type="Gene3D" id="1.10.287.1060">
    <property type="entry name" value="ESAT-6-like"/>
    <property type="match status" value="1"/>
</dbReference>
<dbReference type="OrthoDB" id="4965508at2"/>
<sequence>MTTIKYDAGAAEQYEADVAAIAGRIEGILGDRETQKNYVASNYQATDNDAEYDTVEKKWLEAGDAVKRIVEKARNLMIENDVTASNAHKRASDAILGMNRG</sequence>
<dbReference type="EMBL" id="FPCG01000001">
    <property type="protein sequence ID" value="SFV20048.1"/>
    <property type="molecule type" value="Genomic_DNA"/>
</dbReference>
<protein>
    <submittedName>
        <fullName evidence="1">Uncharacterized protein</fullName>
    </submittedName>
</protein>
<proteinExistence type="predicted"/>